<keyword evidence="3" id="KW-0067">ATP-binding</keyword>
<dbReference type="PANTHER" id="PTHR11472:SF34">
    <property type="entry name" value="REGULATOR OF TELOMERE ELONGATION HELICASE 1"/>
    <property type="match status" value="1"/>
</dbReference>
<dbReference type="GO" id="GO:0003678">
    <property type="term" value="F:DNA helicase activity"/>
    <property type="evidence" value="ECO:0007669"/>
    <property type="project" value="TreeGrafter"/>
</dbReference>
<dbReference type="GO" id="GO:0005634">
    <property type="term" value="C:nucleus"/>
    <property type="evidence" value="ECO:0007669"/>
    <property type="project" value="TreeGrafter"/>
</dbReference>
<feature type="domain" description="Helicase ATP-binding" evidence="4">
    <location>
        <begin position="7"/>
        <end position="75"/>
    </location>
</feature>
<dbReference type="InterPro" id="IPR006935">
    <property type="entry name" value="Helicase/UvrB_N"/>
</dbReference>
<dbReference type="GO" id="GO:0045910">
    <property type="term" value="P:negative regulation of DNA recombination"/>
    <property type="evidence" value="ECO:0007669"/>
    <property type="project" value="TreeGrafter"/>
</dbReference>
<evidence type="ECO:0000259" key="4">
    <source>
        <dbReference type="PROSITE" id="PS51193"/>
    </source>
</evidence>
<dbReference type="GO" id="GO:0005524">
    <property type="term" value="F:ATP binding"/>
    <property type="evidence" value="ECO:0007669"/>
    <property type="project" value="UniProtKB-KW"/>
</dbReference>
<dbReference type="GO" id="GO:0003677">
    <property type="term" value="F:DNA binding"/>
    <property type="evidence" value="ECO:0007669"/>
    <property type="project" value="InterPro"/>
</dbReference>
<organism evidence="5">
    <name type="scientific">Schistosoma japonicum</name>
    <name type="common">Blood fluke</name>
    <dbReference type="NCBI Taxonomy" id="6182"/>
    <lineage>
        <taxon>Eukaryota</taxon>
        <taxon>Metazoa</taxon>
        <taxon>Spiralia</taxon>
        <taxon>Lophotrochozoa</taxon>
        <taxon>Platyhelminthes</taxon>
        <taxon>Trematoda</taxon>
        <taxon>Digenea</taxon>
        <taxon>Strigeidida</taxon>
        <taxon>Schistosomatoidea</taxon>
        <taxon>Schistosomatidae</taxon>
        <taxon>Schistosoma</taxon>
    </lineage>
</organism>
<keyword evidence="2" id="KW-0378">Hydrolase</keyword>
<dbReference type="EMBL" id="AY223023">
    <property type="protein sequence ID" value="AAP06046.1"/>
    <property type="molecule type" value="mRNA"/>
</dbReference>
<accession>Q86F41</accession>
<dbReference type="PANTHER" id="PTHR11472">
    <property type="entry name" value="DNA REPAIR DEAD HELICASE RAD3/XP-D SUBFAMILY MEMBER"/>
    <property type="match status" value="1"/>
</dbReference>
<dbReference type="InterPro" id="IPR014013">
    <property type="entry name" value="Helic_SF1/SF2_ATP-bd_DinG/Rad3"/>
</dbReference>
<proteinExistence type="evidence at transcript level"/>
<dbReference type="InterPro" id="IPR027417">
    <property type="entry name" value="P-loop_NTPase"/>
</dbReference>
<evidence type="ECO:0000256" key="2">
    <source>
        <dbReference type="ARBA" id="ARBA00022801"/>
    </source>
</evidence>
<dbReference type="GO" id="GO:0070182">
    <property type="term" value="F:DNA polymerase binding"/>
    <property type="evidence" value="ECO:0007669"/>
    <property type="project" value="TreeGrafter"/>
</dbReference>
<dbReference type="GO" id="GO:1904430">
    <property type="term" value="P:negative regulation of t-circle formation"/>
    <property type="evidence" value="ECO:0007669"/>
    <property type="project" value="TreeGrafter"/>
</dbReference>
<dbReference type="GO" id="GO:0016787">
    <property type="term" value="F:hydrolase activity"/>
    <property type="evidence" value="ECO:0007669"/>
    <property type="project" value="UniProtKB-KW"/>
</dbReference>
<name>Q86F41_SCHJA</name>
<evidence type="ECO:0000256" key="1">
    <source>
        <dbReference type="ARBA" id="ARBA00022741"/>
    </source>
</evidence>
<keyword evidence="1" id="KW-0547">Nucleotide-binding</keyword>
<dbReference type="GO" id="GO:0010569">
    <property type="term" value="P:regulation of double-strand break repair via homologous recombination"/>
    <property type="evidence" value="ECO:0007669"/>
    <property type="project" value="TreeGrafter"/>
</dbReference>
<dbReference type="GO" id="GO:0090657">
    <property type="term" value="P:telomeric loop disassembly"/>
    <property type="evidence" value="ECO:0007669"/>
    <property type="project" value="TreeGrafter"/>
</dbReference>
<evidence type="ECO:0000313" key="5">
    <source>
        <dbReference type="EMBL" id="AAP06046.1"/>
    </source>
</evidence>
<dbReference type="InterPro" id="IPR045028">
    <property type="entry name" value="DinG/Rad3-like"/>
</dbReference>
<protein>
    <submittedName>
        <fullName evidence="5">Clone ZZD1128 mRNA sequence</fullName>
    </submittedName>
</protein>
<dbReference type="AlphaFoldDB" id="Q86F41"/>
<dbReference type="PROSITE" id="PS51193">
    <property type="entry name" value="HELICASE_ATP_BIND_2"/>
    <property type="match status" value="1"/>
</dbReference>
<dbReference type="Pfam" id="PF04851">
    <property type="entry name" value="ResIII"/>
    <property type="match status" value="1"/>
</dbReference>
<dbReference type="SUPFAM" id="SSF52540">
    <property type="entry name" value="P-loop containing nucleoside triphosphate hydrolases"/>
    <property type="match status" value="1"/>
</dbReference>
<sequence length="75" mass="8552">MPRIVIDGVEIDFPYQPYDCQLEYMTKVLLSLNQGKHAILESPTGTGKTLCLLCASLAWLDKQIRPARININNRY</sequence>
<dbReference type="Gene3D" id="3.40.50.300">
    <property type="entry name" value="P-loop containing nucleotide triphosphate hydrolases"/>
    <property type="match status" value="1"/>
</dbReference>
<reference evidence="5" key="1">
    <citation type="journal article" date="2003" name="Nat. Genet.">
        <title>Evolutionary and biomedical implications of a Schistosoma japonicum complementary DNA resource.</title>
        <authorList>
            <person name="Hu W."/>
            <person name="Yan Q."/>
            <person name="Shen D.K."/>
            <person name="Liu F."/>
            <person name="Zhu Z.D."/>
            <person name="Song H.D."/>
            <person name="Xu X.R."/>
            <person name="Wang Z.J."/>
            <person name="Rong Y.P."/>
            <person name="Zeng L.C."/>
            <person name="Wu J."/>
            <person name="Zhang X."/>
            <person name="Wang J.J."/>
            <person name="Xu X.N."/>
            <person name="Wang S.Y."/>
            <person name="Fu G."/>
            <person name="Zhang X.L."/>
            <person name="Wang Z.Q."/>
            <person name="Brindley P.J."/>
            <person name="McManus D.P."/>
            <person name="Xue C.L."/>
            <person name="Feng Z."/>
            <person name="Chen Z."/>
            <person name="Han Z.G."/>
        </authorList>
    </citation>
    <scope>NUCLEOTIDE SEQUENCE</scope>
</reference>
<evidence type="ECO:0000256" key="3">
    <source>
        <dbReference type="ARBA" id="ARBA00022840"/>
    </source>
</evidence>